<organism evidence="3 4">
    <name type="scientific">Gemmata massiliana</name>
    <dbReference type="NCBI Taxonomy" id="1210884"/>
    <lineage>
        <taxon>Bacteria</taxon>
        <taxon>Pseudomonadati</taxon>
        <taxon>Planctomycetota</taxon>
        <taxon>Planctomycetia</taxon>
        <taxon>Gemmatales</taxon>
        <taxon>Gemmataceae</taxon>
        <taxon>Gemmata</taxon>
    </lineage>
</organism>
<evidence type="ECO:0000313" key="3">
    <source>
        <dbReference type="EMBL" id="VTR93057.1"/>
    </source>
</evidence>
<dbReference type="Pfam" id="PF14219">
    <property type="entry name" value="DUF4328"/>
    <property type="match status" value="1"/>
</dbReference>
<sequence length="154" mass="17394">MYGQNQFLEMLGALGCAVTAFVLSFTLSLSFLSAIGRALRRVAPENRRMEPARVWLNLIPVFNLVWAAVTVERVAESLRNEFRSRGMDDPDEGYGRGCGLATVAFIVPGVWFYPAFVTFPIAFICGILYWRQLNHYVERLKPGAYIPPPMDEGW</sequence>
<protein>
    <recommendedName>
        <fullName evidence="2">DUF4328 domain-containing protein</fullName>
    </recommendedName>
</protein>
<proteinExistence type="predicted"/>
<feature type="domain" description="DUF4328" evidence="2">
    <location>
        <begin position="16"/>
        <end position="82"/>
    </location>
</feature>
<keyword evidence="1" id="KW-0812">Transmembrane</keyword>
<gene>
    <name evidence="3" type="ORF">SOIL9_46570</name>
</gene>
<dbReference type="InterPro" id="IPR025565">
    <property type="entry name" value="DUF4328"/>
</dbReference>
<evidence type="ECO:0000256" key="1">
    <source>
        <dbReference type="SAM" id="Phobius"/>
    </source>
</evidence>
<dbReference type="RefSeq" id="WP_162667843.1">
    <property type="nucleotide sequence ID" value="NZ_LR593886.1"/>
</dbReference>
<dbReference type="AlphaFoldDB" id="A0A6P2CWU3"/>
<evidence type="ECO:0000259" key="2">
    <source>
        <dbReference type="Pfam" id="PF14219"/>
    </source>
</evidence>
<evidence type="ECO:0000313" key="4">
    <source>
        <dbReference type="Proteomes" id="UP000464178"/>
    </source>
</evidence>
<keyword evidence="4" id="KW-1185">Reference proteome</keyword>
<feature type="transmembrane region" description="Helical" evidence="1">
    <location>
        <begin position="110"/>
        <end position="130"/>
    </location>
</feature>
<keyword evidence="1" id="KW-0472">Membrane</keyword>
<dbReference type="KEGG" id="gms:SOIL9_46570"/>
<feature type="transmembrane region" description="Helical" evidence="1">
    <location>
        <begin position="54"/>
        <end position="71"/>
    </location>
</feature>
<keyword evidence="1" id="KW-1133">Transmembrane helix</keyword>
<name>A0A6P2CWU3_9BACT</name>
<dbReference type="EMBL" id="LR593886">
    <property type="protein sequence ID" value="VTR93057.1"/>
    <property type="molecule type" value="Genomic_DNA"/>
</dbReference>
<feature type="transmembrane region" description="Helical" evidence="1">
    <location>
        <begin position="12"/>
        <end position="33"/>
    </location>
</feature>
<accession>A0A6P2CWU3</accession>
<dbReference type="Proteomes" id="UP000464178">
    <property type="component" value="Chromosome"/>
</dbReference>
<reference evidence="3 4" key="1">
    <citation type="submission" date="2019-05" db="EMBL/GenBank/DDBJ databases">
        <authorList>
            <consortium name="Science for Life Laboratories"/>
        </authorList>
    </citation>
    <scope>NUCLEOTIDE SEQUENCE [LARGE SCALE GENOMIC DNA]</scope>
    <source>
        <strain evidence="3">Soil9</strain>
    </source>
</reference>